<evidence type="ECO:0000313" key="1">
    <source>
        <dbReference type="EMBL" id="WGK69928.1"/>
    </source>
</evidence>
<organism evidence="1 2">
    <name type="scientific">Candidatus Haliotispira prima</name>
    <dbReference type="NCBI Taxonomy" id="3034016"/>
    <lineage>
        <taxon>Bacteria</taxon>
        <taxon>Pseudomonadati</taxon>
        <taxon>Spirochaetota</taxon>
        <taxon>Spirochaetia</taxon>
        <taxon>Spirochaetales</taxon>
        <taxon>Spirochaetaceae</taxon>
        <taxon>Candidatus Haliotispira</taxon>
    </lineage>
</organism>
<dbReference type="EMBL" id="CP123443">
    <property type="protein sequence ID" value="WGK69928.1"/>
    <property type="molecule type" value="Genomic_DNA"/>
</dbReference>
<protein>
    <submittedName>
        <fullName evidence="1">Uncharacterized protein</fullName>
    </submittedName>
</protein>
<dbReference type="RefSeq" id="WP_326928125.1">
    <property type="nucleotide sequence ID" value="NZ_CP123443.1"/>
</dbReference>
<accession>A0ABY8ML84</accession>
<dbReference type="Proteomes" id="UP001228690">
    <property type="component" value="Chromosome"/>
</dbReference>
<reference evidence="1 2" key="1">
    <citation type="submission" date="2023-04" db="EMBL/GenBank/DDBJ databases">
        <title>Spirochaete genome identified in red abalone sample constitutes a novel genus.</title>
        <authorList>
            <person name="Sharma S.P."/>
            <person name="Purcell C.M."/>
            <person name="Hyde J.R."/>
            <person name="Severin A.J."/>
        </authorList>
    </citation>
    <scope>NUCLEOTIDE SEQUENCE [LARGE SCALE GENOMIC DNA]</scope>
    <source>
        <strain evidence="1 2">SP-2023</strain>
    </source>
</reference>
<sequence length="417" mass="47667">MKLVSSINEINYGSYDEGLDWNIQNYRVYSNGKNLTGKKAQLRLNSCLRFNIFTENLQAELEFLRSSEALRIMLVSYDTEHDSYLEKTWLLNVKHFSWEGSPEKYEIRGKGLGLDFAVSCDGLGALLVHFSHFDQYHIHFISHIHRADRKPLRNVNPFDFDTWSFSEKHAMLDCGSISLVLEGNNYTTSARPEPGAAPNFNLSYEWYGGYFPPSTRELRCQFWQQGTADQGAFAEEARGLEMRGLETQGLETRGLETRGRAASNPSALISDEELEVSSLREQMAPQYRPGRLPELAGSLLLMGHDSCSSESAIWVEQKVRYRLPRIVPSFGRSEPAISKNGRLLPDLEWNISAGKHLSLNFRPFNINGAPQLVFPLTQMQRIYGLFHGKLLDQFGDAIPIQKALGFIDYRRIQWRKR</sequence>
<name>A0ABY8ML84_9SPIO</name>
<keyword evidence="2" id="KW-1185">Reference proteome</keyword>
<evidence type="ECO:0000313" key="2">
    <source>
        <dbReference type="Proteomes" id="UP001228690"/>
    </source>
</evidence>
<gene>
    <name evidence="1" type="ORF">P0082_03455</name>
</gene>
<proteinExistence type="predicted"/>